<evidence type="ECO:0000259" key="10">
    <source>
        <dbReference type="Pfam" id="PF20238"/>
    </source>
</evidence>
<evidence type="ECO:0000256" key="9">
    <source>
        <dbReference type="SAM" id="SignalP"/>
    </source>
</evidence>
<gene>
    <name evidence="11" type="ORF">BCR34DRAFT_495755</name>
</gene>
<feature type="compositionally biased region" description="Low complexity" evidence="8">
    <location>
        <begin position="168"/>
        <end position="245"/>
    </location>
</feature>
<evidence type="ECO:0000256" key="3">
    <source>
        <dbReference type="ARBA" id="ARBA00022622"/>
    </source>
</evidence>
<reference evidence="11 12" key="1">
    <citation type="submission" date="2016-07" db="EMBL/GenBank/DDBJ databases">
        <title>Pervasive Adenine N6-methylation of Active Genes in Fungi.</title>
        <authorList>
            <consortium name="DOE Joint Genome Institute"/>
            <person name="Mondo S.J."/>
            <person name="Dannebaum R.O."/>
            <person name="Kuo R.C."/>
            <person name="Labutti K."/>
            <person name="Haridas S."/>
            <person name="Kuo A."/>
            <person name="Salamov A."/>
            <person name="Ahrendt S.R."/>
            <person name="Lipzen A."/>
            <person name="Sullivan W."/>
            <person name="Andreopoulos W.B."/>
            <person name="Clum A."/>
            <person name="Lindquist E."/>
            <person name="Daum C."/>
            <person name="Ramamoorthy G.K."/>
            <person name="Gryganskyi A."/>
            <person name="Culley D."/>
            <person name="Magnuson J.K."/>
            <person name="James T.Y."/>
            <person name="O'Malley M.A."/>
            <person name="Stajich J.E."/>
            <person name="Spatafora J.W."/>
            <person name="Visel A."/>
            <person name="Grigoriev I.V."/>
        </authorList>
    </citation>
    <scope>NUCLEOTIDE SEQUENCE [LARGE SCALE GENOMIC DNA]</scope>
    <source>
        <strain evidence="11 12">CBS 115471</strain>
    </source>
</reference>
<keyword evidence="12" id="KW-1185">Reference proteome</keyword>
<dbReference type="GO" id="GO:0005886">
    <property type="term" value="C:plasma membrane"/>
    <property type="evidence" value="ECO:0007669"/>
    <property type="project" value="UniProtKB-SubCell"/>
</dbReference>
<feature type="domain" description="Copper acquisition factor BIM1-like" evidence="10">
    <location>
        <begin position="17"/>
        <end position="154"/>
    </location>
</feature>
<keyword evidence="2" id="KW-1003">Cell membrane</keyword>
<evidence type="ECO:0000256" key="2">
    <source>
        <dbReference type="ARBA" id="ARBA00022475"/>
    </source>
</evidence>
<keyword evidence="3" id="KW-0336">GPI-anchor</keyword>
<comment type="subcellular location">
    <subcellularLocation>
        <location evidence="1">Cell membrane</location>
        <topology evidence="1">Lipid-anchor</topology>
        <topology evidence="1">GPI-anchor</topology>
    </subcellularLocation>
</comment>
<evidence type="ECO:0000256" key="6">
    <source>
        <dbReference type="ARBA" id="ARBA00023180"/>
    </source>
</evidence>
<comment type="caution">
    <text evidence="11">The sequence shown here is derived from an EMBL/GenBank/DDBJ whole genome shotgun (WGS) entry which is preliminary data.</text>
</comment>
<keyword evidence="7" id="KW-0449">Lipoprotein</keyword>
<evidence type="ECO:0000256" key="1">
    <source>
        <dbReference type="ARBA" id="ARBA00004609"/>
    </source>
</evidence>
<feature type="signal peptide" evidence="9">
    <location>
        <begin position="1"/>
        <end position="17"/>
    </location>
</feature>
<dbReference type="EMBL" id="MCFA01000207">
    <property type="protein sequence ID" value="ORX98869.1"/>
    <property type="molecule type" value="Genomic_DNA"/>
</dbReference>
<name>A0A1Y1YLI4_9PLEO</name>
<dbReference type="Pfam" id="PF20238">
    <property type="entry name" value="BIM1-like_dom"/>
    <property type="match status" value="1"/>
</dbReference>
<organism evidence="11 12">
    <name type="scientific">Clohesyomyces aquaticus</name>
    <dbReference type="NCBI Taxonomy" id="1231657"/>
    <lineage>
        <taxon>Eukaryota</taxon>
        <taxon>Fungi</taxon>
        <taxon>Dikarya</taxon>
        <taxon>Ascomycota</taxon>
        <taxon>Pezizomycotina</taxon>
        <taxon>Dothideomycetes</taxon>
        <taxon>Pleosporomycetidae</taxon>
        <taxon>Pleosporales</taxon>
        <taxon>Lindgomycetaceae</taxon>
        <taxon>Clohesyomyces</taxon>
    </lineage>
</organism>
<dbReference type="PANTHER" id="PTHR34992:SF1">
    <property type="entry name" value="COPPER ACQUISITION FACTOR BIM1-LIKE DOMAIN-CONTAINING PROTEIN"/>
    <property type="match status" value="1"/>
</dbReference>
<dbReference type="CDD" id="cd21176">
    <property type="entry name" value="LPMO_auxiliary-like"/>
    <property type="match status" value="1"/>
</dbReference>
<proteinExistence type="predicted"/>
<accession>A0A1Y1YLI4</accession>
<dbReference type="AlphaFoldDB" id="A0A1Y1YLI4"/>
<feature type="region of interest" description="Disordered" evidence="8">
    <location>
        <begin position="163"/>
        <end position="259"/>
    </location>
</feature>
<dbReference type="InterPro" id="IPR046530">
    <property type="entry name" value="BIM1-like_dom"/>
</dbReference>
<dbReference type="PANTHER" id="PTHR34992">
    <property type="entry name" value="HYPHAL ANASTAMOSIS-7 PROTEIN"/>
    <property type="match status" value="1"/>
</dbReference>
<feature type="compositionally biased region" description="Polar residues" evidence="8">
    <location>
        <begin position="248"/>
        <end position="259"/>
    </location>
</feature>
<dbReference type="InterPro" id="IPR046936">
    <property type="entry name" value="BIM1-like"/>
</dbReference>
<evidence type="ECO:0000313" key="11">
    <source>
        <dbReference type="EMBL" id="ORX98869.1"/>
    </source>
</evidence>
<evidence type="ECO:0000256" key="5">
    <source>
        <dbReference type="ARBA" id="ARBA00023136"/>
    </source>
</evidence>
<evidence type="ECO:0000256" key="4">
    <source>
        <dbReference type="ARBA" id="ARBA00022729"/>
    </source>
</evidence>
<evidence type="ECO:0000313" key="12">
    <source>
        <dbReference type="Proteomes" id="UP000193144"/>
    </source>
</evidence>
<evidence type="ECO:0000256" key="8">
    <source>
        <dbReference type="SAM" id="MobiDB-lite"/>
    </source>
</evidence>
<dbReference type="GO" id="GO:0098552">
    <property type="term" value="C:side of membrane"/>
    <property type="evidence" value="ECO:0007669"/>
    <property type="project" value="UniProtKB-KW"/>
</dbReference>
<feature type="chain" id="PRO_5013345031" description="Copper acquisition factor BIM1-like domain-containing protein" evidence="9">
    <location>
        <begin position="18"/>
        <end position="289"/>
    </location>
</feature>
<evidence type="ECO:0000256" key="7">
    <source>
        <dbReference type="ARBA" id="ARBA00023288"/>
    </source>
</evidence>
<dbReference type="Proteomes" id="UP000193144">
    <property type="component" value="Unassembled WGS sequence"/>
</dbReference>
<protein>
    <recommendedName>
        <fullName evidence="10">Copper acquisition factor BIM1-like domain-containing protein</fullName>
    </recommendedName>
</protein>
<keyword evidence="4 9" id="KW-0732">Signal</keyword>
<keyword evidence="5" id="KW-0472">Membrane</keyword>
<dbReference type="OrthoDB" id="2146436at2759"/>
<keyword evidence="6" id="KW-0325">Glycoprotein</keyword>
<sequence>MLFQAATLAALTAIARAHFVLQVPTSLGFDDAKETEGPCGSFSATDRSTGVTDYPISGAPLQMLTTHTSVTWDFKAALLSSPNDFSALLPVVQQTGVGTFCLPQVPGNAAWVGQDAILQVVQHGPDGILYQCAAIKFVSDGPASVPGSCSNSTGVTASFVGGGGGGASSSAAPSSVPQSTPPASSAPSSAAPPSAAPSGGASSGSPGSSAVASSAKGSAGTSTAGAISSAASTGGGAKASTTAVVPTPKTNGTAPTGTGSPAQFTGAAAMGQKVEILAGGLAAVLAMVL</sequence>